<proteinExistence type="predicted"/>
<accession>A0A392S333</accession>
<comment type="caution">
    <text evidence="2">The sequence shown here is derived from an EMBL/GenBank/DDBJ whole genome shotgun (WGS) entry which is preliminary data.</text>
</comment>
<evidence type="ECO:0008006" key="4">
    <source>
        <dbReference type="Google" id="ProtNLM"/>
    </source>
</evidence>
<dbReference type="SUPFAM" id="SSF54160">
    <property type="entry name" value="Chromo domain-like"/>
    <property type="match status" value="1"/>
</dbReference>
<dbReference type="AlphaFoldDB" id="A0A392S333"/>
<feature type="non-terminal residue" evidence="2">
    <location>
        <position position="113"/>
    </location>
</feature>
<feature type="compositionally biased region" description="Acidic residues" evidence="1">
    <location>
        <begin position="99"/>
        <end position="113"/>
    </location>
</feature>
<keyword evidence="3" id="KW-1185">Reference proteome</keyword>
<dbReference type="Proteomes" id="UP000265520">
    <property type="component" value="Unassembled WGS sequence"/>
</dbReference>
<organism evidence="2 3">
    <name type="scientific">Trifolium medium</name>
    <dbReference type="NCBI Taxonomy" id="97028"/>
    <lineage>
        <taxon>Eukaryota</taxon>
        <taxon>Viridiplantae</taxon>
        <taxon>Streptophyta</taxon>
        <taxon>Embryophyta</taxon>
        <taxon>Tracheophyta</taxon>
        <taxon>Spermatophyta</taxon>
        <taxon>Magnoliopsida</taxon>
        <taxon>eudicotyledons</taxon>
        <taxon>Gunneridae</taxon>
        <taxon>Pentapetalae</taxon>
        <taxon>rosids</taxon>
        <taxon>fabids</taxon>
        <taxon>Fabales</taxon>
        <taxon>Fabaceae</taxon>
        <taxon>Papilionoideae</taxon>
        <taxon>50 kb inversion clade</taxon>
        <taxon>NPAAA clade</taxon>
        <taxon>Hologalegina</taxon>
        <taxon>IRL clade</taxon>
        <taxon>Trifolieae</taxon>
        <taxon>Trifolium</taxon>
    </lineage>
</organism>
<evidence type="ECO:0000313" key="3">
    <source>
        <dbReference type="Proteomes" id="UP000265520"/>
    </source>
</evidence>
<name>A0A392S333_9FABA</name>
<sequence>KLHPVFHVSKLKPFHGHDTTALTLPDESYENHPVVHPIAVLDWKYEPNSVTKVLIQWSHTFPEDASWESLTDMTKAYPNFHLEDKVIVDGEGDVMNHDDDVEDTDEEATLPRP</sequence>
<protein>
    <recommendedName>
        <fullName evidence="4">Chromo domain-containing protein</fullName>
    </recommendedName>
</protein>
<reference evidence="2 3" key="1">
    <citation type="journal article" date="2018" name="Front. Plant Sci.">
        <title>Red Clover (Trifolium pratense) and Zigzag Clover (T. medium) - A Picture of Genomic Similarities and Differences.</title>
        <authorList>
            <person name="Dluhosova J."/>
            <person name="Istvanek J."/>
            <person name="Nedelnik J."/>
            <person name="Repkova J."/>
        </authorList>
    </citation>
    <scope>NUCLEOTIDE SEQUENCE [LARGE SCALE GENOMIC DNA]</scope>
    <source>
        <strain evidence="3">cv. 10/8</strain>
        <tissue evidence="2">Leaf</tissue>
    </source>
</reference>
<feature type="region of interest" description="Disordered" evidence="1">
    <location>
        <begin position="92"/>
        <end position="113"/>
    </location>
</feature>
<dbReference type="EMBL" id="LXQA010315527">
    <property type="protein sequence ID" value="MCI43311.1"/>
    <property type="molecule type" value="Genomic_DNA"/>
</dbReference>
<dbReference type="InterPro" id="IPR016197">
    <property type="entry name" value="Chromo-like_dom_sf"/>
</dbReference>
<feature type="non-terminal residue" evidence="2">
    <location>
        <position position="1"/>
    </location>
</feature>
<evidence type="ECO:0000313" key="2">
    <source>
        <dbReference type="EMBL" id="MCI43311.1"/>
    </source>
</evidence>
<evidence type="ECO:0000256" key="1">
    <source>
        <dbReference type="SAM" id="MobiDB-lite"/>
    </source>
</evidence>